<feature type="compositionally biased region" description="Basic and acidic residues" evidence="1">
    <location>
        <begin position="153"/>
        <end position="166"/>
    </location>
</feature>
<dbReference type="OrthoDB" id="2804229at2759"/>
<feature type="region of interest" description="Disordered" evidence="1">
    <location>
        <begin position="60"/>
        <end position="372"/>
    </location>
</feature>
<feature type="compositionally biased region" description="Acidic residues" evidence="1">
    <location>
        <begin position="838"/>
        <end position="847"/>
    </location>
</feature>
<protein>
    <submittedName>
        <fullName evidence="2">Uncharacterized protein</fullName>
    </submittedName>
</protein>
<accession>A0A5C3L4N7</accession>
<proteinExistence type="predicted"/>
<organism evidence="2 3">
    <name type="scientific">Coprinopsis marcescibilis</name>
    <name type="common">Agaric fungus</name>
    <name type="synonym">Psathyrella marcescibilis</name>
    <dbReference type="NCBI Taxonomy" id="230819"/>
    <lineage>
        <taxon>Eukaryota</taxon>
        <taxon>Fungi</taxon>
        <taxon>Dikarya</taxon>
        <taxon>Basidiomycota</taxon>
        <taxon>Agaricomycotina</taxon>
        <taxon>Agaricomycetes</taxon>
        <taxon>Agaricomycetidae</taxon>
        <taxon>Agaricales</taxon>
        <taxon>Agaricineae</taxon>
        <taxon>Psathyrellaceae</taxon>
        <taxon>Coprinopsis</taxon>
    </lineage>
</organism>
<sequence>MATPSHYRLPAVPNPTPATVIHARPGSKLTRPPIQNPYDKFNQGDFDAWIGGITSKLRKALGQEDSSQQASEPGAEKQTGEHTQTLLTSKDGGMLSEPEEDSYLEDSFAEFKARRSAKGKDRDPREGPGLGGEGWNKDQPIELVSDDDEEQEERPSDDIFPEHGVEEWGDGALQPNGAPFSHPDLCSRDSDVGWSGEGYVSGEDENDGTGMHEYEEHLEVDEDELYSDEEHQPGEGAPHLLHGSSQAFEYNSDSEADEEEDYEAEVSAVSPEVFTITDSEEEEEREEDREERYPQAPSLDAHNGEEEEIGEEDDVSQDGDINDSSEEDDEEEVQFQEDTLVDSIPDESDVRPTYNFISDDEEEEEIESVGEDIQTEHELLVEQRSSPMEIEDHKELPVDQLLDSPAGTLQYPSDDENDEIQPMELDTSFPPHETGEETRPIDVSDPWSGPHIYAEDFYAGGDAPIVKGRDFVPELLEDAAAESNLFVRDTSIHEETDHPVELPDVWEGPRSYAEDFYSGGGIALSQEPLHPDTLEEDLTAAAEAVEEAAISAQGPPFVLAQAEQVILSTVTRSMDATALQDSSSKDETIEASHTRSPQPKSSEPVDDDTTQLEVVPRPIDNIPSMVAPIETTHHIPLADVGLPEDSTGQLIESDERSDVPVMEVVQTCRPLGSEGESLQTDDPTVEDLEHGLGLQNTPVVDSTAVTEARDAATLTQKPADIQPTTVLDAEPSESDTRDNIPLETGVAIPPFTSSEPENGTVLQDAGSTDISEITADIPSGILSRHKVEIEEIFDEDADMLVEKVAGEEIMDTALEPEALVGLGYSVDEVQSEPRSGEEVTDEDADGELDTDVEILSVSSVADIVEQAAQMLHGVDVEEPFEDTGNASAESPPRSASIEDVEALPTVIEEHVLESAVEAKDVESAKASDLAIVRETESVAQAPANTAIGKAEDGVVHVGNGDEVMEVPDQVELSAAPTTESATIVTGEESTVPQPASATSNVYDFGDSDSIASTPAGSPDVHPVPLSPAKYSEATPDPTAVAVHLTDKVNTETEADAADGLNPRLRRMVKLGTTTLLSENAVPNSASQGPEGEAGEATQRKDSAAFATTTTVAFGHQLGFSAAGDHSFPIPGLSSPTSLHVLGDGSPNAQSPLKENAEDVFMGELPYVSTKDEVPNPVQDVEPHAIMADSKETTVNQAEDEVPNPVEDAEPHAIVADSKETTINQSEDEIPNPVGDVEPHAIVADSKETTVDQSEDEAPNPVGDIEPPPIVADSKKPTVNQAEDEVHNPIEDVEPHAVVADSKGTTVNQSEVVKDLPSASAQPSNISDSSPPKISSAQIHAITPSNTPRRVGKPDQHSAYVQVSMSKPELVPSNSIAPPGTKPALFFDPYPANLSTPKEHASPGVSNPRFMTPQLTPGRMDPPTRVGSSLRIDVFNSRPSGPDSVQVMPSQESDPLKSSGTGRMISEAKPTSPGYSGISSGSAASNLNPVTPNTSALPPPPSTNVSVNKNVSNKRKRGGLSPKKLGSSKKKSKGKEKDSDAPVAAGESIRVKPRDKGKGKEKNQVATSEKKAGPPSAASIISGSSASEASRLLKASSRTTSRESSVISGNGEVSEGRSHPSPTVYKPGTIPQHSLIHHPSLFHAHGQKGKQNQPAALTTGNYTQKRQTRKPSYTRLSDRSSPLSPTTPQAETTGQTSTSSRRAQPVRTDAPVPVTRSHCRFHKISIPKEDDDGPRIYFIVPGCCLNNEEVIQEEDIVNLGIASYEESTRMVGDVKTLGFKEYLILVLRLLVGREIYDANEVYYLPAPGEVIVRTVETDSNKMTAPSKGHDHHTAGSSKTSTSLSAALRKETDLERHSPHSEPESDSESPSSDSSYEDSPSSMKKARGLRQEKTILPTVHIWKNNGTFATSPLRTTRSEPSPSLAAPQGHKRARPRPSNVTGADGHTEDARQLKRHKTENTKAKPPSATGTSTSAQGATPSTS</sequence>
<feature type="region of interest" description="Disordered" evidence="1">
    <location>
        <begin position="384"/>
        <end position="447"/>
    </location>
</feature>
<feature type="region of interest" description="Disordered" evidence="1">
    <location>
        <begin position="1"/>
        <end position="41"/>
    </location>
</feature>
<feature type="region of interest" description="Disordered" evidence="1">
    <location>
        <begin position="1221"/>
        <end position="1356"/>
    </location>
</feature>
<feature type="compositionally biased region" description="Polar residues" evidence="1">
    <location>
        <begin position="1485"/>
        <end position="1495"/>
    </location>
</feature>
<gene>
    <name evidence="2" type="ORF">FA15DRAFT_670792</name>
</gene>
<reference evidence="2 3" key="1">
    <citation type="journal article" date="2019" name="Nat. Ecol. Evol.">
        <title>Megaphylogeny resolves global patterns of mushroom evolution.</title>
        <authorList>
            <person name="Varga T."/>
            <person name="Krizsan K."/>
            <person name="Foldi C."/>
            <person name="Dima B."/>
            <person name="Sanchez-Garcia M."/>
            <person name="Sanchez-Ramirez S."/>
            <person name="Szollosi G.J."/>
            <person name="Szarkandi J.G."/>
            <person name="Papp V."/>
            <person name="Albert L."/>
            <person name="Andreopoulos W."/>
            <person name="Angelini C."/>
            <person name="Antonin V."/>
            <person name="Barry K.W."/>
            <person name="Bougher N.L."/>
            <person name="Buchanan P."/>
            <person name="Buyck B."/>
            <person name="Bense V."/>
            <person name="Catcheside P."/>
            <person name="Chovatia M."/>
            <person name="Cooper J."/>
            <person name="Damon W."/>
            <person name="Desjardin D."/>
            <person name="Finy P."/>
            <person name="Geml J."/>
            <person name="Haridas S."/>
            <person name="Hughes K."/>
            <person name="Justo A."/>
            <person name="Karasinski D."/>
            <person name="Kautmanova I."/>
            <person name="Kiss B."/>
            <person name="Kocsube S."/>
            <person name="Kotiranta H."/>
            <person name="LaButti K.M."/>
            <person name="Lechner B.E."/>
            <person name="Liimatainen K."/>
            <person name="Lipzen A."/>
            <person name="Lukacs Z."/>
            <person name="Mihaltcheva S."/>
            <person name="Morgado L.N."/>
            <person name="Niskanen T."/>
            <person name="Noordeloos M.E."/>
            <person name="Ohm R.A."/>
            <person name="Ortiz-Santana B."/>
            <person name="Ovrebo C."/>
            <person name="Racz N."/>
            <person name="Riley R."/>
            <person name="Savchenko A."/>
            <person name="Shiryaev A."/>
            <person name="Soop K."/>
            <person name="Spirin V."/>
            <person name="Szebenyi C."/>
            <person name="Tomsovsky M."/>
            <person name="Tulloss R.E."/>
            <person name="Uehling J."/>
            <person name="Grigoriev I.V."/>
            <person name="Vagvolgyi C."/>
            <person name="Papp T."/>
            <person name="Martin F.M."/>
            <person name="Miettinen O."/>
            <person name="Hibbett D.S."/>
            <person name="Nagy L.G."/>
        </authorList>
    </citation>
    <scope>NUCLEOTIDE SEQUENCE [LARGE SCALE GENOMIC DNA]</scope>
    <source>
        <strain evidence="2 3">CBS 121175</strain>
    </source>
</reference>
<feature type="compositionally biased region" description="Low complexity" evidence="1">
    <location>
        <begin position="1572"/>
        <end position="1589"/>
    </location>
</feature>
<feature type="compositionally biased region" description="Basic and acidic residues" evidence="1">
    <location>
        <begin position="1283"/>
        <end position="1294"/>
    </location>
</feature>
<feature type="compositionally biased region" description="Polar residues" evidence="1">
    <location>
        <begin position="979"/>
        <end position="1001"/>
    </location>
</feature>
<feature type="compositionally biased region" description="Polar residues" evidence="1">
    <location>
        <begin position="1648"/>
        <end position="1701"/>
    </location>
</feature>
<dbReference type="Proteomes" id="UP000307440">
    <property type="component" value="Unassembled WGS sequence"/>
</dbReference>
<feature type="compositionally biased region" description="Basic and acidic residues" evidence="1">
    <location>
        <begin position="433"/>
        <end position="442"/>
    </location>
</feature>
<feature type="compositionally biased region" description="Polar residues" evidence="1">
    <location>
        <begin position="1318"/>
        <end position="1347"/>
    </location>
</feature>
<feature type="compositionally biased region" description="Polar residues" evidence="1">
    <location>
        <begin position="1446"/>
        <end position="1460"/>
    </location>
</feature>
<feature type="region of interest" description="Disordered" evidence="1">
    <location>
        <begin position="1819"/>
        <end position="1887"/>
    </location>
</feature>
<feature type="compositionally biased region" description="Low complexity" evidence="1">
    <location>
        <begin position="1471"/>
        <end position="1484"/>
    </location>
</feature>
<feature type="compositionally biased region" description="Basic and acidic residues" evidence="1">
    <location>
        <begin position="583"/>
        <end position="593"/>
    </location>
</feature>
<feature type="compositionally biased region" description="Low complexity" evidence="1">
    <location>
        <begin position="1833"/>
        <end position="1845"/>
    </location>
</feature>
<feature type="compositionally biased region" description="Low complexity" evidence="1">
    <location>
        <begin position="1963"/>
        <end position="1981"/>
    </location>
</feature>
<feature type="region of interest" description="Disordered" evidence="1">
    <location>
        <begin position="577"/>
        <end position="613"/>
    </location>
</feature>
<dbReference type="STRING" id="230819.A0A5C3L4N7"/>
<feature type="region of interest" description="Disordered" evidence="1">
    <location>
        <begin position="979"/>
        <end position="1020"/>
    </location>
</feature>
<feature type="region of interest" description="Disordered" evidence="1">
    <location>
        <begin position="828"/>
        <end position="847"/>
    </location>
</feature>
<feature type="compositionally biased region" description="Basic and acidic residues" evidence="1">
    <location>
        <begin position="1548"/>
        <end position="1571"/>
    </location>
</feature>
<evidence type="ECO:0000313" key="3">
    <source>
        <dbReference type="Proteomes" id="UP000307440"/>
    </source>
</evidence>
<name>A0A5C3L4N7_COPMA</name>
<feature type="region of interest" description="Disordered" evidence="1">
    <location>
        <begin position="1076"/>
        <end position="1100"/>
    </location>
</feature>
<feature type="compositionally biased region" description="Basic and acidic residues" evidence="1">
    <location>
        <begin position="1943"/>
        <end position="1960"/>
    </location>
</feature>
<feature type="region of interest" description="Disordered" evidence="1">
    <location>
        <begin position="1905"/>
        <end position="1981"/>
    </location>
</feature>
<feature type="compositionally biased region" description="Acidic residues" evidence="1">
    <location>
        <begin position="218"/>
        <end position="227"/>
    </location>
</feature>
<feature type="compositionally biased region" description="Acidic residues" evidence="1">
    <location>
        <begin position="305"/>
        <end position="335"/>
    </location>
</feature>
<evidence type="ECO:0000256" key="1">
    <source>
        <dbReference type="SAM" id="MobiDB-lite"/>
    </source>
</evidence>
<feature type="compositionally biased region" description="Polar residues" evidence="1">
    <location>
        <begin position="1905"/>
        <end position="1919"/>
    </location>
</feature>
<feature type="compositionally biased region" description="Low complexity" evidence="1">
    <location>
        <begin position="1866"/>
        <end position="1880"/>
    </location>
</feature>
<feature type="compositionally biased region" description="Polar residues" evidence="1">
    <location>
        <begin position="1595"/>
        <end position="1607"/>
    </location>
</feature>
<feature type="compositionally biased region" description="Polar residues" evidence="1">
    <location>
        <begin position="1076"/>
        <end position="1087"/>
    </location>
</feature>
<feature type="compositionally biased region" description="Acidic residues" evidence="1">
    <location>
        <begin position="252"/>
        <end position="264"/>
    </location>
</feature>
<feature type="compositionally biased region" description="Basic and acidic residues" evidence="1">
    <location>
        <begin position="1846"/>
        <end position="1861"/>
    </location>
</feature>
<feature type="compositionally biased region" description="Acidic residues" evidence="1">
    <location>
        <begin position="97"/>
        <end position="108"/>
    </location>
</feature>
<feature type="region of interest" description="Disordered" evidence="1">
    <location>
        <begin position="1387"/>
        <end position="1710"/>
    </location>
</feature>
<feature type="compositionally biased region" description="Acidic residues" evidence="1">
    <location>
        <begin position="358"/>
        <end position="370"/>
    </location>
</feature>
<dbReference type="EMBL" id="ML210224">
    <property type="protein sequence ID" value="TFK23178.1"/>
    <property type="molecule type" value="Genomic_DNA"/>
</dbReference>
<feature type="compositionally biased region" description="Basic and acidic residues" evidence="1">
    <location>
        <begin position="109"/>
        <end position="126"/>
    </location>
</feature>
<evidence type="ECO:0000313" key="2">
    <source>
        <dbReference type="EMBL" id="TFK23178.1"/>
    </source>
</evidence>
<keyword evidence="3" id="KW-1185">Reference proteome</keyword>
<feature type="compositionally biased region" description="Acidic residues" evidence="1">
    <location>
        <begin position="278"/>
        <end position="289"/>
    </location>
</feature>